<dbReference type="KEGG" id="ttf:THTE_0996"/>
<dbReference type="EMBL" id="CP018477">
    <property type="protein sequence ID" value="ASV73598.1"/>
    <property type="molecule type" value="Genomic_DNA"/>
</dbReference>
<dbReference type="OrthoDB" id="269226at2"/>
<keyword evidence="2" id="KW-1185">Reference proteome</keyword>
<gene>
    <name evidence="1" type="ORF">THTE_0996</name>
</gene>
<protein>
    <recommendedName>
        <fullName evidence="3">Mobile element protein</fullName>
    </recommendedName>
</protein>
<accession>A0A286RCB5</accession>
<sequence>MAEVELSVLTRQAFAEPADSQEAVQARCIAWASRRNASQTGIAWQFTTADARIKLEYLYLQIKK</sequence>
<dbReference type="AlphaFoldDB" id="A0A286RCB5"/>
<dbReference type="RefSeq" id="WP_157731684.1">
    <property type="nucleotide sequence ID" value="NZ_CP018477.1"/>
</dbReference>
<dbReference type="Proteomes" id="UP000215086">
    <property type="component" value="Chromosome"/>
</dbReference>
<evidence type="ECO:0008006" key="3">
    <source>
        <dbReference type="Google" id="ProtNLM"/>
    </source>
</evidence>
<name>A0A286RCB5_9BACT</name>
<evidence type="ECO:0000313" key="1">
    <source>
        <dbReference type="EMBL" id="ASV73598.1"/>
    </source>
</evidence>
<organism evidence="1 2">
    <name type="scientific">Thermogutta terrifontis</name>
    <dbReference type="NCBI Taxonomy" id="1331910"/>
    <lineage>
        <taxon>Bacteria</taxon>
        <taxon>Pseudomonadati</taxon>
        <taxon>Planctomycetota</taxon>
        <taxon>Planctomycetia</taxon>
        <taxon>Pirellulales</taxon>
        <taxon>Thermoguttaceae</taxon>
        <taxon>Thermogutta</taxon>
    </lineage>
</organism>
<reference evidence="1 2" key="1">
    <citation type="journal article" name="Front. Microbiol.">
        <title>Sugar Metabolism of the First Thermophilic Planctomycete Thermogutta terrifontis: Comparative Genomic and Transcriptomic Approaches.</title>
        <authorList>
            <person name="Elcheninov A.G."/>
            <person name="Menzel P."/>
            <person name="Gudbergsdottir S.R."/>
            <person name="Slesarev A.I."/>
            <person name="Kadnikov V.V."/>
            <person name="Krogh A."/>
            <person name="Bonch-Osmolovskaya E.A."/>
            <person name="Peng X."/>
            <person name="Kublanov I.V."/>
        </authorList>
    </citation>
    <scope>NUCLEOTIDE SEQUENCE [LARGE SCALE GENOMIC DNA]</scope>
    <source>
        <strain evidence="1 2">R1</strain>
    </source>
</reference>
<proteinExistence type="predicted"/>
<evidence type="ECO:0000313" key="2">
    <source>
        <dbReference type="Proteomes" id="UP000215086"/>
    </source>
</evidence>